<name>A0A2N6PE74_9MICO</name>
<evidence type="ECO:0000259" key="2">
    <source>
        <dbReference type="Pfam" id="PF01266"/>
    </source>
</evidence>
<dbReference type="RefSeq" id="WP_102163117.1">
    <property type="nucleotide sequence ID" value="NZ_PNFZ01000011.1"/>
</dbReference>
<dbReference type="GO" id="GO:0016491">
    <property type="term" value="F:oxidoreductase activity"/>
    <property type="evidence" value="ECO:0007669"/>
    <property type="project" value="UniProtKB-KW"/>
</dbReference>
<sequence length="396" mass="41507">MTRVLIVGAGIVGLATAYQLAQRGAEVTVLDRSGVAAGASWGNAGWVCPGLATPLAVPGGWKHGIDAVTKPHAPLTFSRITPALTVFLAKFAAQMTERRFHAALRDNDGLARQALPAFDRLAEAGLTSPVHRADYTIGAEDNDTIVKFDLELDAIAELGIDVGSYRIDPATVPYFSERITAALSVTGQAYIDPGEYCRALAGLAERAGVQIITDAEVVAGHAGRDSVSVVDRAGRAFTADELVVAAGAWSDDVLRAVCGRGAATGQASGRGYSFTVDADPSHLPDRPVYLPAQRVVLTPYQGAIRVAGTMEFADPDAPPRPGRIQAIIAQISPLLNGIGLTDTRDHWVGPRPVSTDGRPVTRRIGNRVTAATGHGMWGVVFGPITGEVVAEQILGP</sequence>
<keyword evidence="4" id="KW-1185">Reference proteome</keyword>
<dbReference type="Gene3D" id="3.30.9.10">
    <property type="entry name" value="D-Amino Acid Oxidase, subunit A, domain 2"/>
    <property type="match status" value="1"/>
</dbReference>
<dbReference type="OrthoDB" id="9806257at2"/>
<proteinExistence type="predicted"/>
<dbReference type="SUPFAM" id="SSF51905">
    <property type="entry name" value="FAD/NAD(P)-binding domain"/>
    <property type="match status" value="1"/>
</dbReference>
<dbReference type="Gene3D" id="3.50.50.60">
    <property type="entry name" value="FAD/NAD(P)-binding domain"/>
    <property type="match status" value="2"/>
</dbReference>
<dbReference type="PANTHER" id="PTHR13847:SF289">
    <property type="entry name" value="GLYCINE OXIDASE"/>
    <property type="match status" value="1"/>
</dbReference>
<protein>
    <submittedName>
        <fullName evidence="3">FAD-dependent oxidoreductase</fullName>
    </submittedName>
</protein>
<reference evidence="3 4" key="1">
    <citation type="submission" date="2017-09" db="EMBL/GenBank/DDBJ databases">
        <title>Bacterial strain isolated from the female urinary microbiota.</title>
        <authorList>
            <person name="Thomas-White K."/>
            <person name="Kumar N."/>
            <person name="Forster S."/>
            <person name="Putonti C."/>
            <person name="Lawley T."/>
            <person name="Wolfe A.J."/>
        </authorList>
    </citation>
    <scope>NUCLEOTIDE SEQUENCE [LARGE SCALE GENOMIC DNA]</scope>
    <source>
        <strain evidence="3 4">UMB0680</strain>
    </source>
</reference>
<dbReference type="SUPFAM" id="SSF54373">
    <property type="entry name" value="FAD-linked reductases, C-terminal domain"/>
    <property type="match status" value="1"/>
</dbReference>
<feature type="domain" description="FAD dependent oxidoreductase" evidence="2">
    <location>
        <begin position="3"/>
        <end position="391"/>
    </location>
</feature>
<dbReference type="Proteomes" id="UP000235703">
    <property type="component" value="Unassembled WGS sequence"/>
</dbReference>
<dbReference type="AlphaFoldDB" id="A0A2N6PE74"/>
<evidence type="ECO:0000313" key="3">
    <source>
        <dbReference type="EMBL" id="PMB96977.1"/>
    </source>
</evidence>
<dbReference type="PRINTS" id="PR00420">
    <property type="entry name" value="RNGMNOXGNASE"/>
</dbReference>
<evidence type="ECO:0000313" key="4">
    <source>
        <dbReference type="Proteomes" id="UP000235703"/>
    </source>
</evidence>
<dbReference type="Pfam" id="PF01266">
    <property type="entry name" value="DAO"/>
    <property type="match status" value="1"/>
</dbReference>
<accession>A0A2N6PE74</accession>
<keyword evidence="1" id="KW-0560">Oxidoreductase</keyword>
<dbReference type="InterPro" id="IPR036188">
    <property type="entry name" value="FAD/NAD-bd_sf"/>
</dbReference>
<dbReference type="GO" id="GO:0005737">
    <property type="term" value="C:cytoplasm"/>
    <property type="evidence" value="ECO:0007669"/>
    <property type="project" value="TreeGrafter"/>
</dbReference>
<evidence type="ECO:0000256" key="1">
    <source>
        <dbReference type="ARBA" id="ARBA00023002"/>
    </source>
</evidence>
<comment type="caution">
    <text evidence="3">The sequence shown here is derived from an EMBL/GenBank/DDBJ whole genome shotgun (WGS) entry which is preliminary data.</text>
</comment>
<dbReference type="InterPro" id="IPR006076">
    <property type="entry name" value="FAD-dep_OxRdtase"/>
</dbReference>
<gene>
    <name evidence="3" type="ORF">CJ198_13390</name>
</gene>
<dbReference type="EMBL" id="PNFZ01000011">
    <property type="protein sequence ID" value="PMB96977.1"/>
    <property type="molecule type" value="Genomic_DNA"/>
</dbReference>
<organism evidence="3 4">
    <name type="scientific">Brevibacterium luteolum</name>
    <dbReference type="NCBI Taxonomy" id="199591"/>
    <lineage>
        <taxon>Bacteria</taxon>
        <taxon>Bacillati</taxon>
        <taxon>Actinomycetota</taxon>
        <taxon>Actinomycetes</taxon>
        <taxon>Micrococcales</taxon>
        <taxon>Brevibacteriaceae</taxon>
        <taxon>Brevibacterium</taxon>
    </lineage>
</organism>
<dbReference type="PANTHER" id="PTHR13847">
    <property type="entry name" value="SARCOSINE DEHYDROGENASE-RELATED"/>
    <property type="match status" value="1"/>
</dbReference>